<accession>A0A4R6IYR3</accession>
<dbReference type="InterPro" id="IPR006674">
    <property type="entry name" value="HD_domain"/>
</dbReference>
<protein>
    <submittedName>
        <fullName evidence="2">HD domain-containing protein</fullName>
    </submittedName>
</protein>
<comment type="caution">
    <text evidence="2">The sequence shown here is derived from an EMBL/GenBank/DDBJ whole genome shotgun (WGS) entry which is preliminary data.</text>
</comment>
<evidence type="ECO:0000259" key="1">
    <source>
        <dbReference type="Pfam" id="PF01966"/>
    </source>
</evidence>
<evidence type="ECO:0000313" key="3">
    <source>
        <dbReference type="Proteomes" id="UP000295388"/>
    </source>
</evidence>
<dbReference type="Pfam" id="PF01966">
    <property type="entry name" value="HD"/>
    <property type="match status" value="1"/>
</dbReference>
<organism evidence="2 3">
    <name type="scientific">Kribbella caucasensis</name>
    <dbReference type="NCBI Taxonomy" id="2512215"/>
    <lineage>
        <taxon>Bacteria</taxon>
        <taxon>Bacillati</taxon>
        <taxon>Actinomycetota</taxon>
        <taxon>Actinomycetes</taxon>
        <taxon>Propionibacteriales</taxon>
        <taxon>Kribbellaceae</taxon>
        <taxon>Kribbella</taxon>
    </lineage>
</organism>
<dbReference type="SUPFAM" id="SSF109604">
    <property type="entry name" value="HD-domain/PDEase-like"/>
    <property type="match status" value="1"/>
</dbReference>
<dbReference type="EMBL" id="SNWQ01000050">
    <property type="protein sequence ID" value="TDO27953.1"/>
    <property type="molecule type" value="Genomic_DNA"/>
</dbReference>
<dbReference type="AlphaFoldDB" id="A0A4R6IYR3"/>
<proteinExistence type="predicted"/>
<gene>
    <name evidence="2" type="ORF">EV643_15011</name>
</gene>
<dbReference type="RefSeq" id="WP_202870054.1">
    <property type="nucleotide sequence ID" value="NZ_SNWQ01000050.1"/>
</dbReference>
<evidence type="ECO:0000313" key="2">
    <source>
        <dbReference type="EMBL" id="TDO27953.1"/>
    </source>
</evidence>
<dbReference type="Proteomes" id="UP000295388">
    <property type="component" value="Unassembled WGS sequence"/>
</dbReference>
<dbReference type="CDD" id="cd00077">
    <property type="entry name" value="HDc"/>
    <property type="match status" value="1"/>
</dbReference>
<feature type="domain" description="HD" evidence="1">
    <location>
        <begin position="22"/>
        <end position="148"/>
    </location>
</feature>
<keyword evidence="3" id="KW-1185">Reference proteome</keyword>
<sequence length="185" mass="20483">MMHAKEARELVRELLEAELPRRWAHSQGVAARAKSLAGQLAEDAELLEVAAWFHDVGYAPRIVSTGFHPLDGARYLRDRLQADDLLCRLVAHHTGAVIEAEERGIVELTDEFAPPPAVLLDALTYCDMTAGVDGKPVDVDDRLAEILDRYPPDHVVHRAITRSSPMLRAATRSVQSKYGEGARSR</sequence>
<dbReference type="Gene3D" id="1.10.3210.10">
    <property type="entry name" value="Hypothetical protein af1432"/>
    <property type="match status" value="1"/>
</dbReference>
<reference evidence="2 3" key="1">
    <citation type="submission" date="2019-03" db="EMBL/GenBank/DDBJ databases">
        <title>Genomic Encyclopedia of Type Strains, Phase III (KMG-III): the genomes of soil and plant-associated and newly described type strains.</title>
        <authorList>
            <person name="Whitman W."/>
        </authorList>
    </citation>
    <scope>NUCLEOTIDE SEQUENCE [LARGE SCALE GENOMIC DNA]</scope>
    <source>
        <strain evidence="2 3">VKM Ac-2527</strain>
    </source>
</reference>
<name>A0A4R6IYR3_9ACTN</name>
<dbReference type="InterPro" id="IPR003607">
    <property type="entry name" value="HD/PDEase_dom"/>
</dbReference>